<feature type="region of interest" description="Disordered" evidence="1">
    <location>
        <begin position="217"/>
        <end position="242"/>
    </location>
</feature>
<proteinExistence type="predicted"/>
<feature type="compositionally biased region" description="Polar residues" evidence="1">
    <location>
        <begin position="120"/>
        <end position="137"/>
    </location>
</feature>
<feature type="compositionally biased region" description="Polar residues" evidence="1">
    <location>
        <begin position="217"/>
        <end position="234"/>
    </location>
</feature>
<feature type="region of interest" description="Disordered" evidence="1">
    <location>
        <begin position="50"/>
        <end position="191"/>
    </location>
</feature>
<keyword evidence="2" id="KW-0732">Signal</keyword>
<comment type="caution">
    <text evidence="3">The sequence shown here is derived from an EMBL/GenBank/DDBJ whole genome shotgun (WGS) entry which is preliminary data.</text>
</comment>
<dbReference type="Proteomes" id="UP001163846">
    <property type="component" value="Unassembled WGS sequence"/>
</dbReference>
<feature type="signal peptide" evidence="2">
    <location>
        <begin position="1"/>
        <end position="22"/>
    </location>
</feature>
<evidence type="ECO:0000256" key="1">
    <source>
        <dbReference type="SAM" id="MobiDB-lite"/>
    </source>
</evidence>
<name>A0AA38NYH0_9AGAR</name>
<reference evidence="3" key="1">
    <citation type="submission" date="2022-08" db="EMBL/GenBank/DDBJ databases">
        <authorList>
            <consortium name="DOE Joint Genome Institute"/>
            <person name="Min B."/>
            <person name="Riley R."/>
            <person name="Sierra-Patev S."/>
            <person name="Naranjo-Ortiz M."/>
            <person name="Looney B."/>
            <person name="Konkel Z."/>
            <person name="Slot J.C."/>
            <person name="Sakamoto Y."/>
            <person name="Steenwyk J.L."/>
            <person name="Rokas A."/>
            <person name="Carro J."/>
            <person name="Camarero S."/>
            <person name="Ferreira P."/>
            <person name="Molpeceres G."/>
            <person name="Ruiz-Duenas F.J."/>
            <person name="Serrano A."/>
            <person name="Henrissat B."/>
            <person name="Drula E."/>
            <person name="Hughes K.W."/>
            <person name="Mata J.L."/>
            <person name="Ishikawa N.K."/>
            <person name="Vargas-Isla R."/>
            <person name="Ushijima S."/>
            <person name="Smith C.A."/>
            <person name="Ahrendt S."/>
            <person name="Andreopoulos W."/>
            <person name="He G."/>
            <person name="Labutti K."/>
            <person name="Lipzen A."/>
            <person name="Ng V."/>
            <person name="Sandor L."/>
            <person name="Barry K."/>
            <person name="Martinez A.T."/>
            <person name="Xiao Y."/>
            <person name="Gibbons J.G."/>
            <person name="Terashima K."/>
            <person name="Hibbett D.S."/>
            <person name="Grigoriev I.V."/>
        </authorList>
    </citation>
    <scope>NUCLEOTIDE SEQUENCE</scope>
    <source>
        <strain evidence="3">TFB9207</strain>
    </source>
</reference>
<evidence type="ECO:0000313" key="4">
    <source>
        <dbReference type="Proteomes" id="UP001163846"/>
    </source>
</evidence>
<protein>
    <submittedName>
        <fullName evidence="3">Uncharacterized protein</fullName>
    </submittedName>
</protein>
<feature type="compositionally biased region" description="Basic and acidic residues" evidence="1">
    <location>
        <begin position="163"/>
        <end position="173"/>
    </location>
</feature>
<evidence type="ECO:0000313" key="3">
    <source>
        <dbReference type="EMBL" id="KAJ3832983.1"/>
    </source>
</evidence>
<keyword evidence="4" id="KW-1185">Reference proteome</keyword>
<feature type="chain" id="PRO_5041389521" evidence="2">
    <location>
        <begin position="23"/>
        <end position="242"/>
    </location>
</feature>
<sequence>MLLSRLTSVTFFAAVGMITVVGLPIPDEYNLSPSAPTTNVRAPAVQLKIFKRGDDEPQNTRPLEPKWSPAGPPNPLLRASSSTLPQKRPPPADEDVSVGGNRERLPPEASAVGNRERVPSGSTEGNRGQSSTSNVQKTAGAFPPGAYPPVFGWAGGRNSSSERTTRKTSDLRRQSRSRSRRRSRRKSSRSLRFWKSIMTTRKGSLTSRKRTVETTIRNSTKSVRNSARTIFTMNESRDSKEK</sequence>
<accession>A0AA38NYH0</accession>
<dbReference type="EMBL" id="MU806800">
    <property type="protein sequence ID" value="KAJ3832983.1"/>
    <property type="molecule type" value="Genomic_DNA"/>
</dbReference>
<feature type="compositionally biased region" description="Basic residues" evidence="1">
    <location>
        <begin position="174"/>
        <end position="189"/>
    </location>
</feature>
<dbReference type="AlphaFoldDB" id="A0AA38NYH0"/>
<organism evidence="3 4">
    <name type="scientific">Lentinula raphanica</name>
    <dbReference type="NCBI Taxonomy" id="153919"/>
    <lineage>
        <taxon>Eukaryota</taxon>
        <taxon>Fungi</taxon>
        <taxon>Dikarya</taxon>
        <taxon>Basidiomycota</taxon>
        <taxon>Agaricomycotina</taxon>
        <taxon>Agaricomycetes</taxon>
        <taxon>Agaricomycetidae</taxon>
        <taxon>Agaricales</taxon>
        <taxon>Marasmiineae</taxon>
        <taxon>Omphalotaceae</taxon>
        <taxon>Lentinula</taxon>
    </lineage>
</organism>
<gene>
    <name evidence="3" type="ORF">F5878DRAFT_633761</name>
</gene>
<evidence type="ECO:0000256" key="2">
    <source>
        <dbReference type="SAM" id="SignalP"/>
    </source>
</evidence>